<reference evidence="1 2" key="1">
    <citation type="submission" date="2019-01" db="EMBL/GenBank/DDBJ databases">
        <title>Sinorhodobacter populi sp. nov. isolated from the symptomatic bark tissue of Populus euramericana canker.</title>
        <authorList>
            <person name="Xu G."/>
        </authorList>
    </citation>
    <scope>NUCLEOTIDE SEQUENCE [LARGE SCALE GENOMIC DNA]</scope>
    <source>
        <strain evidence="1 2">CCTCC AB2012026</strain>
    </source>
</reference>
<dbReference type="SUPFAM" id="SSF54427">
    <property type="entry name" value="NTF2-like"/>
    <property type="match status" value="1"/>
</dbReference>
<dbReference type="EMBL" id="SAVB01000016">
    <property type="protein sequence ID" value="RWR46925.1"/>
    <property type="molecule type" value="Genomic_DNA"/>
</dbReference>
<proteinExistence type="predicted"/>
<organism evidence="1 2">
    <name type="scientific">Paenirhodobacter ferrireducens</name>
    <dbReference type="NCBI Taxonomy" id="1215032"/>
    <lineage>
        <taxon>Bacteria</taxon>
        <taxon>Pseudomonadati</taxon>
        <taxon>Pseudomonadota</taxon>
        <taxon>Alphaproteobacteria</taxon>
        <taxon>Rhodobacterales</taxon>
        <taxon>Rhodobacter group</taxon>
        <taxon>Paenirhodobacter</taxon>
    </lineage>
</organism>
<name>A0A443LCS9_9RHOB</name>
<dbReference type="Gene3D" id="3.10.450.50">
    <property type="match status" value="1"/>
</dbReference>
<dbReference type="InterPro" id="IPR032710">
    <property type="entry name" value="NTF2-like_dom_sf"/>
</dbReference>
<protein>
    <submittedName>
        <fullName evidence="1">Nuclear transport factor 2 family protein</fullName>
    </submittedName>
</protein>
<comment type="caution">
    <text evidence="1">The sequence shown here is derived from an EMBL/GenBank/DDBJ whole genome shotgun (WGS) entry which is preliminary data.</text>
</comment>
<gene>
    <name evidence="1" type="ORF">EOW65_12145</name>
</gene>
<dbReference type="Proteomes" id="UP000286594">
    <property type="component" value="Unassembled WGS sequence"/>
</dbReference>
<dbReference type="OrthoDB" id="7844074at2"/>
<dbReference type="AlphaFoldDB" id="A0A443LCS9"/>
<evidence type="ECO:0000313" key="1">
    <source>
        <dbReference type="EMBL" id="RWR46925.1"/>
    </source>
</evidence>
<accession>A0A443LCS9</accession>
<evidence type="ECO:0000313" key="2">
    <source>
        <dbReference type="Proteomes" id="UP000286594"/>
    </source>
</evidence>
<keyword evidence="2" id="KW-1185">Reference proteome</keyword>
<sequence>MRQMDKLQILDDWFQRVWIGGAYAEIGSFYTEDFLASGVMPGLELRPTDFAELIPALKEMISDPSVTYLRHFENDEWLWTLMLIRGRAAETHAPLELTAQIALRFEGDKIAEAHNHFDVLAFLEGVGMLPPDTLALCLAGEHLD</sequence>